<evidence type="ECO:0000256" key="5">
    <source>
        <dbReference type="ARBA" id="ARBA00022801"/>
    </source>
</evidence>
<proteinExistence type="inferred from homology"/>
<evidence type="ECO:0000313" key="9">
    <source>
        <dbReference type="EMBL" id="MYV17771.1"/>
    </source>
</evidence>
<gene>
    <name evidence="9" type="ORF">GB993_09675</name>
    <name evidence="8" type="ORF">NNA32_03730</name>
</gene>
<reference evidence="8" key="2">
    <citation type="submission" date="2022-06" db="EMBL/GenBank/DDBJ databases">
        <title>Antifungal cultures and metabolites of lactic acid bacteria for use in dairy fermentations.</title>
        <authorList>
            <person name="Zhao Z."/>
            <person name="Gaenzle M."/>
        </authorList>
    </citation>
    <scope>NUCLEOTIDE SEQUENCE</scope>
    <source>
        <strain evidence="8">FUA3126</strain>
    </source>
</reference>
<dbReference type="GO" id="GO:0016787">
    <property type="term" value="F:hydrolase activity"/>
    <property type="evidence" value="ECO:0007669"/>
    <property type="project" value="UniProtKB-KW"/>
</dbReference>
<dbReference type="InterPro" id="IPR012933">
    <property type="entry name" value="HicA_mRNA_interferase"/>
</dbReference>
<evidence type="ECO:0000256" key="7">
    <source>
        <dbReference type="ARBA" id="ARBA00023016"/>
    </source>
</evidence>
<evidence type="ECO:0000256" key="4">
    <source>
        <dbReference type="ARBA" id="ARBA00022759"/>
    </source>
</evidence>
<dbReference type="GO" id="GO:0004519">
    <property type="term" value="F:endonuclease activity"/>
    <property type="evidence" value="ECO:0007669"/>
    <property type="project" value="UniProtKB-KW"/>
</dbReference>
<name>A0A6N9I457_9LACO</name>
<keyword evidence="5" id="KW-0378">Hydrolase</keyword>
<keyword evidence="2" id="KW-1277">Toxin-antitoxin system</keyword>
<evidence type="ECO:0000256" key="1">
    <source>
        <dbReference type="ARBA" id="ARBA00006620"/>
    </source>
</evidence>
<evidence type="ECO:0000313" key="11">
    <source>
        <dbReference type="Proteomes" id="UP001152867"/>
    </source>
</evidence>
<evidence type="ECO:0000256" key="6">
    <source>
        <dbReference type="ARBA" id="ARBA00022884"/>
    </source>
</evidence>
<keyword evidence="11" id="KW-1185">Reference proteome</keyword>
<protein>
    <submittedName>
        <fullName evidence="9">Addiction module toxin, HicA family</fullName>
    </submittedName>
    <submittedName>
        <fullName evidence="8">Type II toxin-antitoxin system HicA family toxin</fullName>
    </submittedName>
</protein>
<dbReference type="Pfam" id="PF07927">
    <property type="entry name" value="HicA_toxin"/>
    <property type="match status" value="1"/>
</dbReference>
<keyword evidence="6" id="KW-0694">RNA-binding</keyword>
<dbReference type="SUPFAM" id="SSF54786">
    <property type="entry name" value="YcfA/nrd intein domain"/>
    <property type="match status" value="1"/>
</dbReference>
<dbReference type="EMBL" id="WEZQ01000017">
    <property type="protein sequence ID" value="MYV17771.1"/>
    <property type="molecule type" value="Genomic_DNA"/>
</dbReference>
<dbReference type="GO" id="GO:0003729">
    <property type="term" value="F:mRNA binding"/>
    <property type="evidence" value="ECO:0007669"/>
    <property type="project" value="InterPro"/>
</dbReference>
<dbReference type="InterPro" id="IPR038570">
    <property type="entry name" value="HicA_sf"/>
</dbReference>
<organism evidence="9 10">
    <name type="scientific">Furfurilactobacillus milii</name>
    <dbReference type="NCBI Taxonomy" id="2888272"/>
    <lineage>
        <taxon>Bacteria</taxon>
        <taxon>Bacillati</taxon>
        <taxon>Bacillota</taxon>
        <taxon>Bacilli</taxon>
        <taxon>Lactobacillales</taxon>
        <taxon>Lactobacillaceae</taxon>
        <taxon>Furfurilactobacillus</taxon>
    </lineage>
</organism>
<accession>A0A6N9I457</accession>
<dbReference type="Proteomes" id="UP001152867">
    <property type="component" value="Unassembled WGS sequence"/>
</dbReference>
<evidence type="ECO:0000256" key="3">
    <source>
        <dbReference type="ARBA" id="ARBA00022722"/>
    </source>
</evidence>
<dbReference type="Proteomes" id="UP000449209">
    <property type="component" value="Unassembled WGS sequence"/>
</dbReference>
<comment type="similarity">
    <text evidence="1">Belongs to the HicA mRNA interferase family.</text>
</comment>
<dbReference type="RefSeq" id="WP_161004113.1">
    <property type="nucleotide sequence ID" value="NZ_JAIWJF010000007.1"/>
</dbReference>
<evidence type="ECO:0000313" key="8">
    <source>
        <dbReference type="EMBL" id="MDF9913356.1"/>
    </source>
</evidence>
<keyword evidence="4" id="KW-0255">Endonuclease</keyword>
<comment type="caution">
    <text evidence="9">The sequence shown here is derived from an EMBL/GenBank/DDBJ whole genome shotgun (WGS) entry which is preliminary data.</text>
</comment>
<dbReference type="OrthoDB" id="286048at2"/>
<dbReference type="Gene3D" id="3.30.920.30">
    <property type="entry name" value="Hypothetical protein"/>
    <property type="match status" value="1"/>
</dbReference>
<keyword evidence="3" id="KW-0540">Nuclease</keyword>
<keyword evidence="7" id="KW-0346">Stress response</keyword>
<evidence type="ECO:0000313" key="10">
    <source>
        <dbReference type="Proteomes" id="UP000449209"/>
    </source>
</evidence>
<evidence type="ECO:0000256" key="2">
    <source>
        <dbReference type="ARBA" id="ARBA00022649"/>
    </source>
</evidence>
<sequence length="65" mass="7306">MPMKPREMIKLLKNNGFRKKSQNSSSHLKMYNAVTNTTVIVPIHAKELGRGLEAEILKEAGIERG</sequence>
<dbReference type="AlphaFoldDB" id="A0A6N9I457"/>
<dbReference type="EMBL" id="JANDJP010000002">
    <property type="protein sequence ID" value="MDF9913356.1"/>
    <property type="molecule type" value="Genomic_DNA"/>
</dbReference>
<reference evidence="9 10" key="1">
    <citation type="journal article" date="2019" name="Appl. Environ. Microbiol.">
        <title>Genetic determinants of hydroxycinnamic acid metabolism in heterofermentative lactobacilli.</title>
        <authorList>
            <person name="Gaur G."/>
            <person name="Oh J.H."/>
            <person name="Filannino P."/>
            <person name="Gobbetti M."/>
            <person name="van Pijkeren J.P."/>
            <person name="Ganzle M.G."/>
        </authorList>
    </citation>
    <scope>NUCLEOTIDE SEQUENCE [LARGE SCALE GENOMIC DNA]</scope>
    <source>
        <strain evidence="9 10">C5</strain>
    </source>
</reference>